<evidence type="ECO:0000313" key="2">
    <source>
        <dbReference type="Proteomes" id="UP000015105"/>
    </source>
</evidence>
<reference evidence="2" key="1">
    <citation type="journal article" date="2014" name="Science">
        <title>Ancient hybridizations among the ancestral genomes of bread wheat.</title>
        <authorList>
            <consortium name="International Wheat Genome Sequencing Consortium,"/>
            <person name="Marcussen T."/>
            <person name="Sandve S.R."/>
            <person name="Heier L."/>
            <person name="Spannagl M."/>
            <person name="Pfeifer M."/>
            <person name="Jakobsen K.S."/>
            <person name="Wulff B.B."/>
            <person name="Steuernagel B."/>
            <person name="Mayer K.F."/>
            <person name="Olsen O.A."/>
        </authorList>
    </citation>
    <scope>NUCLEOTIDE SEQUENCE [LARGE SCALE GENOMIC DNA]</scope>
    <source>
        <strain evidence="2">cv. AL8/78</strain>
    </source>
</reference>
<sequence>LQPTATMLRGCLKAPLRVPSTGSPATRPLFSFLPLTSLPSLSSNLQHKKSTE</sequence>
<keyword evidence="2" id="KW-1185">Reference proteome</keyword>
<accession>A0A453LQW3</accession>
<reference evidence="1" key="5">
    <citation type="journal article" date="2021" name="G3 (Bethesda)">
        <title>Aegilops tauschii genome assembly Aet v5.0 features greater sequence contiguity and improved annotation.</title>
        <authorList>
            <person name="Wang L."/>
            <person name="Zhu T."/>
            <person name="Rodriguez J.C."/>
            <person name="Deal K.R."/>
            <person name="Dubcovsky J."/>
            <person name="McGuire P.E."/>
            <person name="Lux T."/>
            <person name="Spannagl M."/>
            <person name="Mayer K.F.X."/>
            <person name="Baldrich P."/>
            <person name="Meyers B.C."/>
            <person name="Huo N."/>
            <person name="Gu Y.Q."/>
            <person name="Zhou H."/>
            <person name="Devos K.M."/>
            <person name="Bennetzen J.L."/>
            <person name="Unver T."/>
            <person name="Budak H."/>
            <person name="Gulick P.J."/>
            <person name="Galiba G."/>
            <person name="Kalapos B."/>
            <person name="Nelson D.R."/>
            <person name="Li P."/>
            <person name="You F.M."/>
            <person name="Luo M.C."/>
            <person name="Dvorak J."/>
        </authorList>
    </citation>
    <scope>NUCLEOTIDE SEQUENCE [LARGE SCALE GENOMIC DNA]</scope>
    <source>
        <strain evidence="1">cv. AL8/78</strain>
    </source>
</reference>
<reference evidence="1" key="3">
    <citation type="journal article" date="2017" name="Nature">
        <title>Genome sequence of the progenitor of the wheat D genome Aegilops tauschii.</title>
        <authorList>
            <person name="Luo M.C."/>
            <person name="Gu Y.Q."/>
            <person name="Puiu D."/>
            <person name="Wang H."/>
            <person name="Twardziok S.O."/>
            <person name="Deal K.R."/>
            <person name="Huo N."/>
            <person name="Zhu T."/>
            <person name="Wang L."/>
            <person name="Wang Y."/>
            <person name="McGuire P.E."/>
            <person name="Liu S."/>
            <person name="Long H."/>
            <person name="Ramasamy R.K."/>
            <person name="Rodriguez J.C."/>
            <person name="Van S.L."/>
            <person name="Yuan L."/>
            <person name="Wang Z."/>
            <person name="Xia Z."/>
            <person name="Xiao L."/>
            <person name="Anderson O.D."/>
            <person name="Ouyang S."/>
            <person name="Liang Y."/>
            <person name="Zimin A.V."/>
            <person name="Pertea G."/>
            <person name="Qi P."/>
            <person name="Bennetzen J.L."/>
            <person name="Dai X."/>
            <person name="Dawson M.W."/>
            <person name="Muller H.G."/>
            <person name="Kugler K."/>
            <person name="Rivarola-Duarte L."/>
            <person name="Spannagl M."/>
            <person name="Mayer K.F.X."/>
            <person name="Lu F.H."/>
            <person name="Bevan M.W."/>
            <person name="Leroy P."/>
            <person name="Li P."/>
            <person name="You F.M."/>
            <person name="Sun Q."/>
            <person name="Liu Z."/>
            <person name="Lyons E."/>
            <person name="Wicker T."/>
            <person name="Salzberg S.L."/>
            <person name="Devos K.M."/>
            <person name="Dvorak J."/>
        </authorList>
    </citation>
    <scope>NUCLEOTIDE SEQUENCE [LARGE SCALE GENOMIC DNA]</scope>
    <source>
        <strain evidence="1">cv. AL8/78</strain>
    </source>
</reference>
<proteinExistence type="predicted"/>
<dbReference type="Proteomes" id="UP000015105">
    <property type="component" value="Chromosome 5D"/>
</dbReference>
<evidence type="ECO:0000313" key="1">
    <source>
        <dbReference type="EnsemblPlants" id="AET5Gv20880800.8"/>
    </source>
</evidence>
<organism evidence="1 2">
    <name type="scientific">Aegilops tauschii subsp. strangulata</name>
    <name type="common">Goatgrass</name>
    <dbReference type="NCBI Taxonomy" id="200361"/>
    <lineage>
        <taxon>Eukaryota</taxon>
        <taxon>Viridiplantae</taxon>
        <taxon>Streptophyta</taxon>
        <taxon>Embryophyta</taxon>
        <taxon>Tracheophyta</taxon>
        <taxon>Spermatophyta</taxon>
        <taxon>Magnoliopsida</taxon>
        <taxon>Liliopsida</taxon>
        <taxon>Poales</taxon>
        <taxon>Poaceae</taxon>
        <taxon>BOP clade</taxon>
        <taxon>Pooideae</taxon>
        <taxon>Triticodae</taxon>
        <taxon>Triticeae</taxon>
        <taxon>Triticinae</taxon>
        <taxon>Aegilops</taxon>
    </lineage>
</organism>
<dbReference type="AlphaFoldDB" id="A0A453LQW3"/>
<name>A0A453LQW3_AEGTS</name>
<reference evidence="1" key="4">
    <citation type="submission" date="2019-03" db="UniProtKB">
        <authorList>
            <consortium name="EnsemblPlants"/>
        </authorList>
    </citation>
    <scope>IDENTIFICATION</scope>
</reference>
<dbReference type="Gramene" id="AET5Gv20880800.8">
    <property type="protein sequence ID" value="AET5Gv20880800.8"/>
    <property type="gene ID" value="AET5Gv20880800"/>
</dbReference>
<protein>
    <submittedName>
        <fullName evidence="1">Uncharacterized protein</fullName>
    </submittedName>
</protein>
<reference evidence="2" key="2">
    <citation type="journal article" date="2017" name="Nat. Plants">
        <title>The Aegilops tauschii genome reveals multiple impacts of transposons.</title>
        <authorList>
            <person name="Zhao G."/>
            <person name="Zou C."/>
            <person name="Li K."/>
            <person name="Wang K."/>
            <person name="Li T."/>
            <person name="Gao L."/>
            <person name="Zhang X."/>
            <person name="Wang H."/>
            <person name="Yang Z."/>
            <person name="Liu X."/>
            <person name="Jiang W."/>
            <person name="Mao L."/>
            <person name="Kong X."/>
            <person name="Jiao Y."/>
            <person name="Jia J."/>
        </authorList>
    </citation>
    <scope>NUCLEOTIDE SEQUENCE [LARGE SCALE GENOMIC DNA]</scope>
    <source>
        <strain evidence="2">cv. AL8/78</strain>
    </source>
</reference>
<dbReference type="EnsemblPlants" id="AET5Gv20880800.8">
    <property type="protein sequence ID" value="AET5Gv20880800.8"/>
    <property type="gene ID" value="AET5Gv20880800"/>
</dbReference>